<dbReference type="PROSITE" id="PS00217">
    <property type="entry name" value="SUGAR_TRANSPORT_2"/>
    <property type="match status" value="1"/>
</dbReference>
<comment type="subcellular location">
    <subcellularLocation>
        <location evidence="1">Membrane</location>
        <topology evidence="1">Multi-pass membrane protein</topology>
    </subcellularLocation>
</comment>
<dbReference type="InterPro" id="IPR005828">
    <property type="entry name" value="MFS_sugar_transport-like"/>
</dbReference>
<feature type="transmembrane region" description="Helical" evidence="7">
    <location>
        <begin position="111"/>
        <end position="133"/>
    </location>
</feature>
<evidence type="ECO:0000256" key="4">
    <source>
        <dbReference type="ARBA" id="ARBA00022692"/>
    </source>
</evidence>
<organism evidence="9 10">
    <name type="scientific">Burkholderia aenigmatica</name>
    <dbReference type="NCBI Taxonomy" id="2015348"/>
    <lineage>
        <taxon>Bacteria</taxon>
        <taxon>Pseudomonadati</taxon>
        <taxon>Pseudomonadota</taxon>
        <taxon>Betaproteobacteria</taxon>
        <taxon>Burkholderiales</taxon>
        <taxon>Burkholderiaceae</taxon>
        <taxon>Burkholderia</taxon>
        <taxon>Burkholderia cepacia complex</taxon>
    </lineage>
</organism>
<evidence type="ECO:0000256" key="7">
    <source>
        <dbReference type="SAM" id="Phobius"/>
    </source>
</evidence>
<feature type="transmembrane region" description="Helical" evidence="7">
    <location>
        <begin position="145"/>
        <end position="168"/>
    </location>
</feature>
<evidence type="ECO:0000313" key="10">
    <source>
        <dbReference type="Proteomes" id="UP000214600"/>
    </source>
</evidence>
<gene>
    <name evidence="9" type="ORF">CFB84_43920</name>
</gene>
<dbReference type="Proteomes" id="UP000214600">
    <property type="component" value="Unassembled WGS sequence"/>
</dbReference>
<dbReference type="RefSeq" id="WP_089454853.1">
    <property type="nucleotide sequence ID" value="NZ_NKFA01000060.1"/>
</dbReference>
<comment type="similarity">
    <text evidence="2">Belongs to the major facilitator superfamily. Sugar transporter (TC 2.A.1.1) family.</text>
</comment>
<feature type="domain" description="Major facilitator superfamily (MFS) profile" evidence="8">
    <location>
        <begin position="21"/>
        <end position="445"/>
    </location>
</feature>
<evidence type="ECO:0000256" key="5">
    <source>
        <dbReference type="ARBA" id="ARBA00022989"/>
    </source>
</evidence>
<dbReference type="CDD" id="cd17316">
    <property type="entry name" value="MFS_SV2_like"/>
    <property type="match status" value="1"/>
</dbReference>
<dbReference type="Pfam" id="PF00083">
    <property type="entry name" value="Sugar_tr"/>
    <property type="match status" value="1"/>
</dbReference>
<dbReference type="PROSITE" id="PS50850">
    <property type="entry name" value="MFS"/>
    <property type="match status" value="1"/>
</dbReference>
<feature type="transmembrane region" description="Helical" evidence="7">
    <location>
        <begin position="58"/>
        <end position="79"/>
    </location>
</feature>
<dbReference type="EMBL" id="NKFA01000060">
    <property type="protein sequence ID" value="OXI29551.1"/>
    <property type="molecule type" value="Genomic_DNA"/>
</dbReference>
<dbReference type="OrthoDB" id="3252866at2"/>
<reference evidence="9 10" key="2">
    <citation type="submission" date="2017-08" db="EMBL/GenBank/DDBJ databases">
        <title>WGS of novel Burkholderia cepaca complex species.</title>
        <authorList>
            <person name="Lipuma J."/>
            <person name="Spilker T."/>
        </authorList>
    </citation>
    <scope>NUCLEOTIDE SEQUENCE [LARGE SCALE GENOMIC DNA]</scope>
    <source>
        <strain evidence="9 10">AU17325</strain>
    </source>
</reference>
<keyword evidence="6 7" id="KW-0472">Membrane</keyword>
<dbReference type="AlphaFoldDB" id="A0A228HHL7"/>
<dbReference type="SUPFAM" id="SSF103473">
    <property type="entry name" value="MFS general substrate transporter"/>
    <property type="match status" value="1"/>
</dbReference>
<dbReference type="PANTHER" id="PTHR23511">
    <property type="entry name" value="SYNAPTIC VESICLE GLYCOPROTEIN 2"/>
    <property type="match status" value="1"/>
</dbReference>
<name>A0A228HHL7_9BURK</name>
<dbReference type="GO" id="GO:0022857">
    <property type="term" value="F:transmembrane transporter activity"/>
    <property type="evidence" value="ECO:0007669"/>
    <property type="project" value="InterPro"/>
</dbReference>
<feature type="transmembrane region" description="Helical" evidence="7">
    <location>
        <begin position="86"/>
        <end position="105"/>
    </location>
</feature>
<feature type="transmembrane region" description="Helical" evidence="7">
    <location>
        <begin position="397"/>
        <end position="416"/>
    </location>
</feature>
<feature type="transmembrane region" description="Helical" evidence="7">
    <location>
        <begin position="264"/>
        <end position="285"/>
    </location>
</feature>
<dbReference type="PANTHER" id="PTHR23511:SF34">
    <property type="entry name" value="SYNAPTIC VESICLE GLYCOPROTEIN 2"/>
    <property type="match status" value="1"/>
</dbReference>
<reference evidence="10" key="1">
    <citation type="submission" date="2017-06" db="EMBL/GenBank/DDBJ databases">
        <authorList>
            <person name="LiPuma J."/>
            <person name="Spilker T."/>
        </authorList>
    </citation>
    <scope>NUCLEOTIDE SEQUENCE [LARGE SCALE GENOMIC DNA]</scope>
    <source>
        <strain evidence="10">AU17325</strain>
    </source>
</reference>
<evidence type="ECO:0000256" key="1">
    <source>
        <dbReference type="ARBA" id="ARBA00004141"/>
    </source>
</evidence>
<feature type="transmembrane region" description="Helical" evidence="7">
    <location>
        <begin position="174"/>
        <end position="192"/>
    </location>
</feature>
<dbReference type="Gene3D" id="1.20.1250.20">
    <property type="entry name" value="MFS general substrate transporter like domains"/>
    <property type="match status" value="1"/>
</dbReference>
<dbReference type="InterPro" id="IPR036259">
    <property type="entry name" value="MFS_trans_sf"/>
</dbReference>
<sequence>MSYTVSERLERLPFSRFHLKLLIIGGLGLAFEALDAGIIAFILPSLRAKWDLTGGQTGWIASSTYVGFLVGALLSGLLGDRFGRKGVMMWSLVLFCVATFANAFATNFHEFYLLRMIAGVGMGAEGAIIAPYLAEFVSSRYRGRFTGALAGFFSFGFVLSAILGYLVVPTGPNGWRYLMIIAALPVVFLLWMRRALFESPRWLEEMGRHGEAARVCDAIETQVERATGQPLPVPQKSPNRTTPLGTTGHTNFFGRLGVLFKPQYLTTTIVVWALWIAVIFCYYAFLVWIPSLLVAKGFTVTRSFSFTILIYLAQIPGYYSAAYLNDKIGRKYTIVVYMLVACLAALGLPFAAGDTEIVLYSMLLSFGMNGVIAGQYTYTAEIYPTSIRATGMGTASALARIGSIASPTIVGAAYPVLGFGGVFALITGVLFVGGLGILFFGKSTQGLTLEGINE</sequence>
<keyword evidence="5 7" id="KW-1133">Transmembrane helix</keyword>
<dbReference type="InterPro" id="IPR020846">
    <property type="entry name" value="MFS_dom"/>
</dbReference>
<feature type="transmembrane region" description="Helical" evidence="7">
    <location>
        <begin position="21"/>
        <end position="46"/>
    </location>
</feature>
<evidence type="ECO:0000256" key="3">
    <source>
        <dbReference type="ARBA" id="ARBA00022448"/>
    </source>
</evidence>
<keyword evidence="3" id="KW-0813">Transport</keyword>
<keyword evidence="4 7" id="KW-0812">Transmembrane</keyword>
<protein>
    <submittedName>
        <fullName evidence="9">MFS transporter</fullName>
    </submittedName>
</protein>
<evidence type="ECO:0000256" key="2">
    <source>
        <dbReference type="ARBA" id="ARBA00010992"/>
    </source>
</evidence>
<proteinExistence type="inferred from homology"/>
<comment type="caution">
    <text evidence="9">The sequence shown here is derived from an EMBL/GenBank/DDBJ whole genome shotgun (WGS) entry which is preliminary data.</text>
</comment>
<evidence type="ECO:0000313" key="9">
    <source>
        <dbReference type="EMBL" id="OXI29551.1"/>
    </source>
</evidence>
<evidence type="ECO:0000259" key="8">
    <source>
        <dbReference type="PROSITE" id="PS50850"/>
    </source>
</evidence>
<dbReference type="InterPro" id="IPR005829">
    <property type="entry name" value="Sugar_transporter_CS"/>
</dbReference>
<feature type="transmembrane region" description="Helical" evidence="7">
    <location>
        <begin position="305"/>
        <end position="325"/>
    </location>
</feature>
<feature type="transmembrane region" description="Helical" evidence="7">
    <location>
        <begin position="357"/>
        <end position="376"/>
    </location>
</feature>
<feature type="transmembrane region" description="Helical" evidence="7">
    <location>
        <begin position="332"/>
        <end position="351"/>
    </location>
</feature>
<evidence type="ECO:0000256" key="6">
    <source>
        <dbReference type="ARBA" id="ARBA00023136"/>
    </source>
</evidence>
<dbReference type="GO" id="GO:0016020">
    <property type="term" value="C:membrane"/>
    <property type="evidence" value="ECO:0007669"/>
    <property type="project" value="UniProtKB-SubCell"/>
</dbReference>
<feature type="transmembrane region" description="Helical" evidence="7">
    <location>
        <begin position="422"/>
        <end position="440"/>
    </location>
</feature>
<accession>A0A228HHL7</accession>